<proteinExistence type="predicted"/>
<gene>
    <name evidence="2" type="ORF">ACH5RR_038769</name>
</gene>
<keyword evidence="3" id="KW-1185">Reference proteome</keyword>
<dbReference type="AlphaFoldDB" id="A0ABD2XYS6"/>
<dbReference type="PANTHER" id="PTHR36368:SF1">
    <property type="entry name" value="ATP-DEPENDENT CASEINOLYTIC PROTEASE_CROTONASE FAMILY PROTEIN"/>
    <property type="match status" value="1"/>
</dbReference>
<protein>
    <submittedName>
        <fullName evidence="2">Uncharacterized protein</fullName>
    </submittedName>
</protein>
<name>A0ABD2XYS6_9GENT</name>
<accession>A0ABD2XYS6</accession>
<evidence type="ECO:0000256" key="1">
    <source>
        <dbReference type="SAM" id="MobiDB-lite"/>
    </source>
</evidence>
<feature type="compositionally biased region" description="Polar residues" evidence="1">
    <location>
        <begin position="274"/>
        <end position="291"/>
    </location>
</feature>
<reference evidence="2 3" key="1">
    <citation type="submission" date="2024-11" db="EMBL/GenBank/DDBJ databases">
        <title>A near-complete genome assembly of Cinchona calisaya.</title>
        <authorList>
            <person name="Lian D.C."/>
            <person name="Zhao X.W."/>
            <person name="Wei L."/>
        </authorList>
    </citation>
    <scope>NUCLEOTIDE SEQUENCE [LARGE SCALE GENOMIC DNA]</scope>
    <source>
        <tissue evidence="2">Nenye</tissue>
    </source>
</reference>
<dbReference type="PANTHER" id="PTHR36368">
    <property type="entry name" value="ATP-DEPENDENT CASEINOLYTIC PROTEASE/CROTONASE FAMILY PROTEIN"/>
    <property type="match status" value="1"/>
</dbReference>
<organism evidence="2 3">
    <name type="scientific">Cinchona calisaya</name>
    <dbReference type="NCBI Taxonomy" id="153742"/>
    <lineage>
        <taxon>Eukaryota</taxon>
        <taxon>Viridiplantae</taxon>
        <taxon>Streptophyta</taxon>
        <taxon>Embryophyta</taxon>
        <taxon>Tracheophyta</taxon>
        <taxon>Spermatophyta</taxon>
        <taxon>Magnoliopsida</taxon>
        <taxon>eudicotyledons</taxon>
        <taxon>Gunneridae</taxon>
        <taxon>Pentapetalae</taxon>
        <taxon>asterids</taxon>
        <taxon>lamiids</taxon>
        <taxon>Gentianales</taxon>
        <taxon>Rubiaceae</taxon>
        <taxon>Cinchonoideae</taxon>
        <taxon>Cinchoneae</taxon>
        <taxon>Cinchona</taxon>
    </lineage>
</organism>
<dbReference type="Proteomes" id="UP001630127">
    <property type="component" value="Unassembled WGS sequence"/>
</dbReference>
<dbReference type="EMBL" id="JBJUIK010000016">
    <property type="protein sequence ID" value="KAL3499676.1"/>
    <property type="molecule type" value="Genomic_DNA"/>
</dbReference>
<sequence>MGSSDSLQFPSEPPDIGKLFSSYVYESPELNSIDDFKDSGPPGLAEIEPKKEKEVNFDENGILEGGHDVLIADGKDTSDGFCNCKSIARNDNCTIEVLNNSDSLSLSSEPPDVKNWFSSYAYESPAIDTNYEFRSHPNEDKFDEEENDAPNCSTGKEEELTKATKKVRKNDLEGQKISGALVKCTKSDGEKEWEHHNFTKDSPKIDGNNNSAVLNDSTPQRLSHHILQLEHMQGQGKGSAEEFELSIPNGENPFHALNFKFAAEASHVLLNIKSGSGSKTGNLPQTTIQSRDPTKESDKPTDFTKVTDTIPHSENLDYFNLVNRKTENKAICGHDNKENDAKGFAESGFVSTRSKKRDDENSFTGSLESKSYHSRNEITVPPRGNKEATATRKVLQETTNVQAPNLFEITGKWRCPQKSKPNLGPPLKQLRLEQWVRRV</sequence>
<evidence type="ECO:0000313" key="2">
    <source>
        <dbReference type="EMBL" id="KAL3499676.1"/>
    </source>
</evidence>
<evidence type="ECO:0000313" key="3">
    <source>
        <dbReference type="Proteomes" id="UP001630127"/>
    </source>
</evidence>
<comment type="caution">
    <text evidence="2">The sequence shown here is derived from an EMBL/GenBank/DDBJ whole genome shotgun (WGS) entry which is preliminary data.</text>
</comment>
<feature type="compositionally biased region" description="Basic and acidic residues" evidence="1">
    <location>
        <begin position="292"/>
        <end position="302"/>
    </location>
</feature>
<feature type="region of interest" description="Disordered" evidence="1">
    <location>
        <begin position="352"/>
        <end position="388"/>
    </location>
</feature>
<feature type="region of interest" description="Disordered" evidence="1">
    <location>
        <begin position="137"/>
        <end position="160"/>
    </location>
</feature>
<feature type="region of interest" description="Disordered" evidence="1">
    <location>
        <begin position="274"/>
        <end position="308"/>
    </location>
</feature>